<evidence type="ECO:0000256" key="2">
    <source>
        <dbReference type="ARBA" id="ARBA00022723"/>
    </source>
</evidence>
<evidence type="ECO:0000256" key="1">
    <source>
        <dbReference type="ARBA" id="ARBA00008354"/>
    </source>
</evidence>
<proteinExistence type="inferred from homology"/>
<feature type="domain" description="Zinc finger ZPR1-type" evidence="5">
    <location>
        <begin position="269"/>
        <end position="434"/>
    </location>
</feature>
<protein>
    <recommendedName>
        <fullName evidence="5">Zinc finger ZPR1-type domain-containing protein</fullName>
    </recommendedName>
</protein>
<name>A0ABR4ALJ1_9LECA</name>
<keyword evidence="3" id="KW-0863">Zinc-finger</keyword>
<feature type="domain" description="Zinc finger ZPR1-type" evidence="5">
    <location>
        <begin position="55"/>
        <end position="212"/>
    </location>
</feature>
<dbReference type="Gene3D" id="2.20.25.420">
    <property type="entry name" value="ZPR1, zinc finger domain"/>
    <property type="match status" value="2"/>
</dbReference>
<evidence type="ECO:0000256" key="3">
    <source>
        <dbReference type="ARBA" id="ARBA00022771"/>
    </source>
</evidence>
<dbReference type="InterPro" id="IPR042451">
    <property type="entry name" value="ZPR1_A/B_dom"/>
</dbReference>
<organism evidence="6 7">
    <name type="scientific">Stereocaulon virgatum</name>
    <dbReference type="NCBI Taxonomy" id="373712"/>
    <lineage>
        <taxon>Eukaryota</taxon>
        <taxon>Fungi</taxon>
        <taxon>Dikarya</taxon>
        <taxon>Ascomycota</taxon>
        <taxon>Pezizomycotina</taxon>
        <taxon>Lecanoromycetes</taxon>
        <taxon>OSLEUM clade</taxon>
        <taxon>Lecanoromycetidae</taxon>
        <taxon>Lecanorales</taxon>
        <taxon>Lecanorineae</taxon>
        <taxon>Stereocaulaceae</taxon>
        <taxon>Stereocaulon</taxon>
    </lineage>
</organism>
<evidence type="ECO:0000313" key="6">
    <source>
        <dbReference type="EMBL" id="KAL2044303.1"/>
    </source>
</evidence>
<dbReference type="PANTHER" id="PTHR10876:SF0">
    <property type="entry name" value="ZINC FINGER PROTEIN ZPR1"/>
    <property type="match status" value="1"/>
</dbReference>
<keyword evidence="4" id="KW-0862">Zinc</keyword>
<evidence type="ECO:0000313" key="7">
    <source>
        <dbReference type="Proteomes" id="UP001590950"/>
    </source>
</evidence>
<dbReference type="Gene3D" id="2.60.120.1040">
    <property type="entry name" value="ZPR1, A/B domain"/>
    <property type="match status" value="2"/>
</dbReference>
<dbReference type="Pfam" id="PF03367">
    <property type="entry name" value="Zn_ribbon_ZPR1"/>
    <property type="match status" value="2"/>
</dbReference>
<dbReference type="InterPro" id="IPR004457">
    <property type="entry name" value="Znf_ZPR1"/>
</dbReference>
<keyword evidence="2" id="KW-0479">Metal-binding</keyword>
<dbReference type="NCBIfam" id="TIGR00310">
    <property type="entry name" value="ZPR1_znf"/>
    <property type="match status" value="2"/>
</dbReference>
<evidence type="ECO:0000256" key="4">
    <source>
        <dbReference type="ARBA" id="ARBA00022833"/>
    </source>
</evidence>
<dbReference type="Pfam" id="PF22794">
    <property type="entry name" value="jr-ZPR1"/>
    <property type="match status" value="2"/>
</dbReference>
<reference evidence="6 7" key="1">
    <citation type="submission" date="2024-09" db="EMBL/GenBank/DDBJ databases">
        <title>Rethinking Asexuality: The Enigmatic Case of Functional Sexual Genes in Lepraria (Stereocaulaceae).</title>
        <authorList>
            <person name="Doellman M."/>
            <person name="Sun Y."/>
            <person name="Barcenas-Pena A."/>
            <person name="Lumbsch H.T."/>
            <person name="Grewe F."/>
        </authorList>
    </citation>
    <scope>NUCLEOTIDE SEQUENCE [LARGE SCALE GENOMIC DNA]</scope>
    <source>
        <strain evidence="6 7">Mercado 3170</strain>
    </source>
</reference>
<comment type="similarity">
    <text evidence="1">Belongs to the ZPR1 family.</text>
</comment>
<keyword evidence="7" id="KW-1185">Reference proteome</keyword>
<dbReference type="InterPro" id="IPR040141">
    <property type="entry name" value="ZPR1"/>
</dbReference>
<accession>A0ABR4ALJ1</accession>
<gene>
    <name evidence="6" type="ORF">N7G274_003008</name>
</gene>
<dbReference type="InterPro" id="IPR042452">
    <property type="entry name" value="ZPR1_Znf1/2"/>
</dbReference>
<dbReference type="InterPro" id="IPR056180">
    <property type="entry name" value="ZPR1_jr_dom"/>
</dbReference>
<dbReference type="Proteomes" id="UP001590950">
    <property type="component" value="Unassembled WGS sequence"/>
</dbReference>
<dbReference type="PANTHER" id="PTHR10876">
    <property type="entry name" value="ZINC FINGER PROTEIN ZPR1"/>
    <property type="match status" value="1"/>
</dbReference>
<comment type="caution">
    <text evidence="6">The sequence shown here is derived from an EMBL/GenBank/DDBJ whole genome shotgun (WGS) entry which is preliminary data.</text>
</comment>
<evidence type="ECO:0000259" key="5">
    <source>
        <dbReference type="SMART" id="SM00709"/>
    </source>
</evidence>
<sequence length="486" mass="54637">MADRATNEYLNTERAQNDPNDLFAALGKQVLGLSVKDGDEVPEDDRVRVVDEIESLCMNCEDNGTTRLLLTKIPFFREVILMSFFCEHCHFKNNEIQPAGKIQEQGAKYCLRLETMEDLERQVVKSDTAILRIEELDIEVPPGRGRLTNVEGILGKVHQDLEGSQQKRKKEDPELYQKIDGVVQPLIKMLNGGRFPFTISVDDPAGNSWIEPSVGEESTKGKYVIKHYPRSAAQNIELGLHGEVVSKDEEGGSMEDVDIVEGQTYDLPVACPGCTKPAHLLIQMVNIPHFKQVVISTTQCKYCDYYTNDVKTGGAIPEKGKRIWLDVKSKEDLSRDILKSETCLMKIPDCAVDVQPGTMGGRFTTVEGLLTQIRDDLRGSIFETNDDDAPPDSMPEAGKRAWKKFFDGLNKAIKAEIEYTILMEDPLGNSYCQLRDEPGKDPQVRIEEYERTAEEDEELGLTDMKTHLNEIGEYVKEPIKATNLES</sequence>
<dbReference type="SMART" id="SM00709">
    <property type="entry name" value="Zpr1"/>
    <property type="match status" value="2"/>
</dbReference>
<dbReference type="EMBL" id="JBEFKJ010000009">
    <property type="protein sequence ID" value="KAL2044303.1"/>
    <property type="molecule type" value="Genomic_DNA"/>
</dbReference>